<reference evidence="13 14" key="1">
    <citation type="journal article" date="2016" name="Nat. Commun.">
        <title>Thousands of microbial genomes shed light on interconnected biogeochemical processes in an aquifer system.</title>
        <authorList>
            <person name="Anantharaman K."/>
            <person name="Brown C.T."/>
            <person name="Hug L.A."/>
            <person name="Sharon I."/>
            <person name="Castelle C.J."/>
            <person name="Probst A.J."/>
            <person name="Thomas B.C."/>
            <person name="Singh A."/>
            <person name="Wilkins M.J."/>
            <person name="Karaoz U."/>
            <person name="Brodie E.L."/>
            <person name="Williams K.H."/>
            <person name="Hubbard S.S."/>
            <person name="Banfield J.F."/>
        </authorList>
    </citation>
    <scope>NUCLEOTIDE SEQUENCE [LARGE SCALE GENOMIC DNA]</scope>
</reference>
<comment type="similarity">
    <text evidence="3">Belongs to the peptidase M50B family.</text>
</comment>
<keyword evidence="7" id="KW-0862">Zinc</keyword>
<evidence type="ECO:0000256" key="4">
    <source>
        <dbReference type="ARBA" id="ARBA00022670"/>
    </source>
</evidence>
<keyword evidence="4" id="KW-0645">Protease</keyword>
<keyword evidence="8 11" id="KW-1133">Transmembrane helix</keyword>
<evidence type="ECO:0000313" key="13">
    <source>
        <dbReference type="EMBL" id="OHA23855.1"/>
    </source>
</evidence>
<evidence type="ECO:0000256" key="8">
    <source>
        <dbReference type="ARBA" id="ARBA00022989"/>
    </source>
</evidence>
<evidence type="ECO:0000256" key="2">
    <source>
        <dbReference type="ARBA" id="ARBA00004141"/>
    </source>
</evidence>
<evidence type="ECO:0000256" key="7">
    <source>
        <dbReference type="ARBA" id="ARBA00022833"/>
    </source>
</evidence>
<accession>A0A1G2MIW6</accession>
<sequence length="375" mass="40933">MTIIIFLIVLAVLVFVHELGHFLVARACGIRVDAFAIGFGPKILAWKKGQTDYRLNLIPLGGYVKIFGEDPDQQSLVGEDSSRSFANQPRWRQALVLFAGVLFNFIFAWILYVGVFTFGVTATTSGFEKYADNFSGQKIMITHVLADSPAEKSGLKGGDIIYSIAVQSSGQTLNIAMLSNEKDDIKNIQELIGANDGRELAVSYVRGQERGIARVIPVKGLVENTVAIGIAMDKVGELRLPFLTAIWESFGYTLVMIKETAIGLYVFVSSIFQGNADFKAVTGPVGIAGIVGTAANLGLTYLIMITAIISINLGVINLVPFPALDGGRLLFVLIEGIFRRRIPHTFANMVNTLGFALLMILMVVVTYKDIVRLFR</sequence>
<dbReference type="Pfam" id="PF02163">
    <property type="entry name" value="Peptidase_M50"/>
    <property type="match status" value="1"/>
</dbReference>
<comment type="subcellular location">
    <subcellularLocation>
        <location evidence="2">Membrane</location>
        <topology evidence="2">Multi-pass membrane protein</topology>
    </subcellularLocation>
</comment>
<dbReference type="InterPro" id="IPR008915">
    <property type="entry name" value="Peptidase_M50"/>
</dbReference>
<dbReference type="AlphaFoldDB" id="A0A1G2MIW6"/>
<keyword evidence="6" id="KW-0378">Hydrolase</keyword>
<keyword evidence="10 11" id="KW-0472">Membrane</keyword>
<dbReference type="SUPFAM" id="SSF50156">
    <property type="entry name" value="PDZ domain-like"/>
    <property type="match status" value="1"/>
</dbReference>
<dbReference type="CDD" id="cd06163">
    <property type="entry name" value="S2P-M50_PDZ_RseP-like"/>
    <property type="match status" value="1"/>
</dbReference>
<dbReference type="Gene3D" id="2.30.42.10">
    <property type="match status" value="1"/>
</dbReference>
<evidence type="ECO:0000256" key="9">
    <source>
        <dbReference type="ARBA" id="ARBA00023049"/>
    </source>
</evidence>
<dbReference type="PANTHER" id="PTHR42837">
    <property type="entry name" value="REGULATOR OF SIGMA-E PROTEASE RSEP"/>
    <property type="match status" value="1"/>
</dbReference>
<feature type="transmembrane region" description="Helical" evidence="11">
    <location>
        <begin position="285"/>
        <end position="309"/>
    </location>
</feature>
<dbReference type="GO" id="GO:0016020">
    <property type="term" value="C:membrane"/>
    <property type="evidence" value="ECO:0007669"/>
    <property type="project" value="UniProtKB-SubCell"/>
</dbReference>
<comment type="cofactor">
    <cofactor evidence="1">
        <name>Zn(2+)</name>
        <dbReference type="ChEBI" id="CHEBI:29105"/>
    </cofactor>
</comment>
<dbReference type="InterPro" id="IPR004387">
    <property type="entry name" value="Pept_M50_Zn"/>
</dbReference>
<evidence type="ECO:0000313" key="14">
    <source>
        <dbReference type="Proteomes" id="UP000178413"/>
    </source>
</evidence>
<name>A0A1G2MIW6_9BACT</name>
<dbReference type="STRING" id="1802308.A3D50_00855"/>
<protein>
    <recommendedName>
        <fullName evidence="12">Peptidase M50 domain-containing protein</fullName>
    </recommendedName>
</protein>
<dbReference type="GO" id="GO:0004222">
    <property type="term" value="F:metalloendopeptidase activity"/>
    <property type="evidence" value="ECO:0007669"/>
    <property type="project" value="InterPro"/>
</dbReference>
<evidence type="ECO:0000259" key="12">
    <source>
        <dbReference type="Pfam" id="PF02163"/>
    </source>
</evidence>
<dbReference type="InterPro" id="IPR036034">
    <property type="entry name" value="PDZ_sf"/>
</dbReference>
<feature type="transmembrane region" description="Helical" evidence="11">
    <location>
        <begin position="346"/>
        <end position="367"/>
    </location>
</feature>
<dbReference type="GO" id="GO:0006508">
    <property type="term" value="P:proteolysis"/>
    <property type="evidence" value="ECO:0007669"/>
    <property type="project" value="UniProtKB-KW"/>
</dbReference>
<evidence type="ECO:0000256" key="6">
    <source>
        <dbReference type="ARBA" id="ARBA00022801"/>
    </source>
</evidence>
<keyword evidence="5 11" id="KW-0812">Transmembrane</keyword>
<comment type="caution">
    <text evidence="13">The sequence shown here is derived from an EMBL/GenBank/DDBJ whole genome shotgun (WGS) entry which is preliminary data.</text>
</comment>
<evidence type="ECO:0000256" key="11">
    <source>
        <dbReference type="SAM" id="Phobius"/>
    </source>
</evidence>
<gene>
    <name evidence="13" type="ORF">A3D50_00855</name>
</gene>
<evidence type="ECO:0000256" key="3">
    <source>
        <dbReference type="ARBA" id="ARBA00007931"/>
    </source>
</evidence>
<evidence type="ECO:0000256" key="1">
    <source>
        <dbReference type="ARBA" id="ARBA00001947"/>
    </source>
</evidence>
<dbReference type="Proteomes" id="UP000178413">
    <property type="component" value="Unassembled WGS sequence"/>
</dbReference>
<keyword evidence="9" id="KW-0482">Metalloprotease</keyword>
<proteinExistence type="inferred from homology"/>
<evidence type="ECO:0000256" key="10">
    <source>
        <dbReference type="ARBA" id="ARBA00023136"/>
    </source>
</evidence>
<feature type="transmembrane region" description="Helical" evidence="11">
    <location>
        <begin position="94"/>
        <end position="120"/>
    </location>
</feature>
<dbReference type="EMBL" id="MHRM01000017">
    <property type="protein sequence ID" value="OHA23855.1"/>
    <property type="molecule type" value="Genomic_DNA"/>
</dbReference>
<evidence type="ECO:0000256" key="5">
    <source>
        <dbReference type="ARBA" id="ARBA00022692"/>
    </source>
</evidence>
<dbReference type="PANTHER" id="PTHR42837:SF2">
    <property type="entry name" value="MEMBRANE METALLOPROTEASE ARASP2, CHLOROPLASTIC-RELATED"/>
    <property type="match status" value="1"/>
</dbReference>
<organism evidence="13 14">
    <name type="scientific">Candidatus Taylorbacteria bacterium RIFCSPHIGHO2_02_FULL_44_12</name>
    <dbReference type="NCBI Taxonomy" id="1802308"/>
    <lineage>
        <taxon>Bacteria</taxon>
        <taxon>Candidatus Tayloriibacteriota</taxon>
    </lineage>
</organism>
<feature type="domain" description="Peptidase M50" evidence="12">
    <location>
        <begin position="6"/>
        <end position="361"/>
    </location>
</feature>